<organism evidence="1 2">
    <name type="scientific">Flavobacterium cheongpyeongense</name>
    <dbReference type="NCBI Taxonomy" id="2212651"/>
    <lineage>
        <taxon>Bacteria</taxon>
        <taxon>Pseudomonadati</taxon>
        <taxon>Bacteroidota</taxon>
        <taxon>Flavobacteriia</taxon>
        <taxon>Flavobacteriales</taxon>
        <taxon>Flavobacteriaceae</taxon>
        <taxon>Flavobacterium</taxon>
    </lineage>
</organism>
<sequence>MKYFFLIVILFNSCNNLESKKNINKEQKITKEKVIKNISILRKCGFFKSYEKLNDYEIFEKIHLERKAKYAKIFEKKYDPGMELDEFELACIDKTKAIFIDLEADVCRENKVYTKVIKAFSVLTNNVFNPKRIKENWIGETGPIEIEFELENIKSKFKPKYNDDWLDEIVFKVCEKKIKEKNIRLVDCLGDSQYGFGQSILIMRLTRKEQNILQDNFNWKFVE</sequence>
<keyword evidence="2" id="KW-1185">Reference proteome</keyword>
<dbReference type="Proteomes" id="UP000247903">
    <property type="component" value="Unassembled WGS sequence"/>
</dbReference>
<name>A0A2V4BQR4_9FLAO</name>
<comment type="caution">
    <text evidence="1">The sequence shown here is derived from an EMBL/GenBank/DDBJ whole genome shotgun (WGS) entry which is preliminary data.</text>
</comment>
<evidence type="ECO:0000313" key="2">
    <source>
        <dbReference type="Proteomes" id="UP000247903"/>
    </source>
</evidence>
<gene>
    <name evidence="1" type="ORF">DMB65_08270</name>
</gene>
<dbReference type="EMBL" id="QJHK01000005">
    <property type="protein sequence ID" value="PXY41386.1"/>
    <property type="molecule type" value="Genomic_DNA"/>
</dbReference>
<reference evidence="1 2" key="1">
    <citation type="submission" date="2018-05" db="EMBL/GenBank/DDBJ databases">
        <title>Flavobacterium sp. strain IMCC34759, incomplete genome.</title>
        <authorList>
            <person name="Joung Y."/>
            <person name="Cho J."/>
        </authorList>
    </citation>
    <scope>NUCLEOTIDE SEQUENCE [LARGE SCALE GENOMIC DNA]</scope>
    <source>
        <strain evidence="1 2">IMCC34759</strain>
    </source>
</reference>
<dbReference type="RefSeq" id="WP_110306174.1">
    <property type="nucleotide sequence ID" value="NZ_QJHK01000005.1"/>
</dbReference>
<evidence type="ECO:0000313" key="1">
    <source>
        <dbReference type="EMBL" id="PXY41386.1"/>
    </source>
</evidence>
<proteinExistence type="predicted"/>
<dbReference type="OrthoDB" id="977852at2"/>
<dbReference type="AlphaFoldDB" id="A0A2V4BQR4"/>
<accession>A0A2V4BQR4</accession>
<protein>
    <submittedName>
        <fullName evidence="1">Uncharacterized protein</fullName>
    </submittedName>
</protein>